<keyword evidence="1" id="KW-0805">Transcription regulation</keyword>
<dbReference type="AlphaFoldDB" id="A0A7W3P5R2"/>
<dbReference type="SMART" id="SM00342">
    <property type="entry name" value="HTH_ARAC"/>
    <property type="match status" value="1"/>
</dbReference>
<evidence type="ECO:0000259" key="4">
    <source>
        <dbReference type="PROSITE" id="PS01124"/>
    </source>
</evidence>
<evidence type="ECO:0000256" key="1">
    <source>
        <dbReference type="ARBA" id="ARBA00023015"/>
    </source>
</evidence>
<evidence type="ECO:0000313" key="6">
    <source>
        <dbReference type="Proteomes" id="UP000523079"/>
    </source>
</evidence>
<keyword evidence="3" id="KW-0804">Transcription</keyword>
<dbReference type="PROSITE" id="PS01124">
    <property type="entry name" value="HTH_ARAC_FAMILY_2"/>
    <property type="match status" value="1"/>
</dbReference>
<dbReference type="EMBL" id="JACGWT010000002">
    <property type="protein sequence ID" value="MBA8794130.1"/>
    <property type="molecule type" value="Genomic_DNA"/>
</dbReference>
<comment type="caution">
    <text evidence="5">The sequence shown here is derived from an EMBL/GenBank/DDBJ whole genome shotgun (WGS) entry which is preliminary data.</text>
</comment>
<keyword evidence="6" id="KW-1185">Reference proteome</keyword>
<feature type="domain" description="HTH araC/xylS-type" evidence="4">
    <location>
        <begin position="170"/>
        <end position="268"/>
    </location>
</feature>
<dbReference type="InterPro" id="IPR050204">
    <property type="entry name" value="AraC_XylS_family_regulators"/>
</dbReference>
<dbReference type="GO" id="GO:0003700">
    <property type="term" value="F:DNA-binding transcription factor activity"/>
    <property type="evidence" value="ECO:0007669"/>
    <property type="project" value="InterPro"/>
</dbReference>
<dbReference type="RefSeq" id="WP_182559643.1">
    <property type="nucleotide sequence ID" value="NZ_JACGWT010000002.1"/>
</dbReference>
<evidence type="ECO:0000256" key="2">
    <source>
        <dbReference type="ARBA" id="ARBA00023125"/>
    </source>
</evidence>
<evidence type="ECO:0000313" key="5">
    <source>
        <dbReference type="EMBL" id="MBA8794130.1"/>
    </source>
</evidence>
<dbReference type="Pfam" id="PF12833">
    <property type="entry name" value="HTH_18"/>
    <property type="match status" value="1"/>
</dbReference>
<evidence type="ECO:0000256" key="3">
    <source>
        <dbReference type="ARBA" id="ARBA00023163"/>
    </source>
</evidence>
<protein>
    <submittedName>
        <fullName evidence="5">AraC-like DNA-binding protein</fullName>
    </submittedName>
</protein>
<reference evidence="5 6" key="1">
    <citation type="submission" date="2020-07" db="EMBL/GenBank/DDBJ databases">
        <title>Sequencing the genomes of 1000 actinobacteria strains.</title>
        <authorList>
            <person name="Klenk H.-P."/>
        </authorList>
    </citation>
    <scope>NUCLEOTIDE SEQUENCE [LARGE SCALE GENOMIC DNA]</scope>
    <source>
        <strain evidence="5 6">DSM 100723</strain>
    </source>
</reference>
<dbReference type="PANTHER" id="PTHR46796:SF6">
    <property type="entry name" value="ARAC SUBFAMILY"/>
    <property type="match status" value="1"/>
</dbReference>
<dbReference type="GO" id="GO:0043565">
    <property type="term" value="F:sequence-specific DNA binding"/>
    <property type="evidence" value="ECO:0007669"/>
    <property type="project" value="InterPro"/>
</dbReference>
<proteinExistence type="predicted"/>
<dbReference type="InterPro" id="IPR018060">
    <property type="entry name" value="HTH_AraC"/>
</dbReference>
<name>A0A7W3P5R2_9ACTN</name>
<dbReference type="PANTHER" id="PTHR46796">
    <property type="entry name" value="HTH-TYPE TRANSCRIPTIONAL ACTIVATOR RHAS-RELATED"/>
    <property type="match status" value="1"/>
</dbReference>
<dbReference type="Proteomes" id="UP000523079">
    <property type="component" value="Unassembled WGS sequence"/>
</dbReference>
<gene>
    <name evidence="5" type="ORF">FHX74_001735</name>
</gene>
<dbReference type="Gene3D" id="1.10.10.60">
    <property type="entry name" value="Homeodomain-like"/>
    <property type="match status" value="1"/>
</dbReference>
<accession>A0A7W3P5R2</accession>
<dbReference type="SUPFAM" id="SSF46689">
    <property type="entry name" value="Homeodomain-like"/>
    <property type="match status" value="2"/>
</dbReference>
<keyword evidence="2 5" id="KW-0238">DNA-binding</keyword>
<dbReference type="InterPro" id="IPR009057">
    <property type="entry name" value="Homeodomain-like_sf"/>
</dbReference>
<organism evidence="5 6">
    <name type="scientific">Microlunatus kandeliicorticis</name>
    <dbReference type="NCBI Taxonomy" id="1759536"/>
    <lineage>
        <taxon>Bacteria</taxon>
        <taxon>Bacillati</taxon>
        <taxon>Actinomycetota</taxon>
        <taxon>Actinomycetes</taxon>
        <taxon>Propionibacteriales</taxon>
        <taxon>Propionibacteriaceae</taxon>
        <taxon>Microlunatus</taxon>
    </lineage>
</organism>
<sequence>MTSRVADDVPATPLDLSGPPEVAGIGRSTHGVVRPVDEFRLPELWSLHLYSYHAELEVDGAAHAIAPGTVSLVPPGAVIRYRYQGPSTHLYAHLRARALPVRRAHAPGSRLRLVMSPGADLPVVNDLMASAVASAPSRPTRSRCDLWAVLLRLDERPVLGQAPPAQQHLTAAMSYVESRLPDPITVPEIAAAVGVSANHLTRVFTAELGSTVVGYVRRRRIEHARRLLASTTMSIAAVAASVGFTDLQAFNKTCRAVTGVSPRQLRRAAEEV</sequence>